<dbReference type="Proteomes" id="UP000000933">
    <property type="component" value="Chromosome"/>
</dbReference>
<gene>
    <name evidence="3" type="ordered locus">SRM_01153</name>
</gene>
<feature type="transmembrane region" description="Helical" evidence="2">
    <location>
        <begin position="155"/>
        <end position="177"/>
    </location>
</feature>
<feature type="compositionally biased region" description="Pro residues" evidence="1">
    <location>
        <begin position="102"/>
        <end position="111"/>
    </location>
</feature>
<feature type="region of interest" description="Disordered" evidence="1">
    <location>
        <begin position="83"/>
        <end position="111"/>
    </location>
</feature>
<dbReference type="KEGG" id="srm:SRM_01153"/>
<proteinExistence type="predicted"/>
<protein>
    <submittedName>
        <fullName evidence="3">Uncharacterized protein</fullName>
    </submittedName>
</protein>
<accession>D5H7R9</accession>
<dbReference type="AlphaFoldDB" id="D5H7R9"/>
<evidence type="ECO:0000256" key="1">
    <source>
        <dbReference type="SAM" id="MobiDB-lite"/>
    </source>
</evidence>
<evidence type="ECO:0000313" key="3">
    <source>
        <dbReference type="EMBL" id="CBH24074.1"/>
    </source>
</evidence>
<feature type="transmembrane region" description="Helical" evidence="2">
    <location>
        <begin position="114"/>
        <end position="135"/>
    </location>
</feature>
<name>D5H7R9_SALRM</name>
<keyword evidence="2" id="KW-0812">Transmembrane</keyword>
<dbReference type="EMBL" id="FP565814">
    <property type="protein sequence ID" value="CBH24074.1"/>
    <property type="molecule type" value="Genomic_DNA"/>
</dbReference>
<dbReference type="HOGENOM" id="CLU_956111_0_0_10"/>
<feature type="transmembrane region" description="Helical" evidence="2">
    <location>
        <begin position="189"/>
        <end position="214"/>
    </location>
</feature>
<dbReference type="PATRIC" id="fig|761659.10.peg.1276"/>
<evidence type="ECO:0000313" key="4">
    <source>
        <dbReference type="Proteomes" id="UP000000933"/>
    </source>
</evidence>
<reference evidence="4" key="2">
    <citation type="submission" date="2010-04" db="EMBL/GenBank/DDBJ databases">
        <title>Genome sequence of Salinibacter ruber M8.</title>
        <authorList>
            <consortium name="Genoscope"/>
        </authorList>
    </citation>
    <scope>NUCLEOTIDE SEQUENCE [LARGE SCALE GENOMIC DNA]</scope>
    <source>
        <strain evidence="4">M8</strain>
    </source>
</reference>
<organism evidence="3 4">
    <name type="scientific">Salinibacter ruber (strain M8)</name>
    <dbReference type="NCBI Taxonomy" id="761659"/>
    <lineage>
        <taxon>Bacteria</taxon>
        <taxon>Pseudomonadati</taxon>
        <taxon>Rhodothermota</taxon>
        <taxon>Rhodothermia</taxon>
        <taxon>Rhodothermales</taxon>
        <taxon>Salinibacteraceae</taxon>
        <taxon>Salinibacter</taxon>
    </lineage>
</organism>
<keyword evidence="2" id="KW-1133">Transmembrane helix</keyword>
<feature type="transmembrane region" description="Helical" evidence="2">
    <location>
        <begin position="25"/>
        <end position="46"/>
    </location>
</feature>
<keyword evidence="2" id="KW-0472">Membrane</keyword>
<reference evidence="3 4" key="1">
    <citation type="journal article" date="2010" name="ISME J.">
        <title>Fine-scale evolution: genomic, phenotypic and ecological differentiation in two coexisting Salinibacter ruber strains.</title>
        <authorList>
            <person name="Pena A."/>
            <person name="Teeling H."/>
            <person name="Huerta-Cepas J."/>
            <person name="Santos F."/>
            <person name="Yarza P."/>
            <person name="Brito-Echeverria J."/>
            <person name="Lucio M."/>
            <person name="Schmitt-Kopplin P."/>
            <person name="Meseguer I."/>
            <person name="Schenowitz C."/>
            <person name="Dossat C."/>
            <person name="Barbe V."/>
            <person name="Dopazo J."/>
            <person name="Rossello-Mora R."/>
            <person name="Schuler M."/>
            <person name="Glockner F.O."/>
            <person name="Amann R."/>
            <person name="Gabaldon T."/>
            <person name="Anton J."/>
        </authorList>
    </citation>
    <scope>NUCLEOTIDE SEQUENCE [LARGE SCALE GENOMIC DNA]</scope>
    <source>
        <strain evidence="3 4">M8</strain>
    </source>
</reference>
<sequence length="291" mass="29572">MVVGPQASQVMSFDRVAPPRRREHWFWALVPPARALVLMVIIWVGAALPVSGQAVRAPLSFDVPSVDELARRAVERRGARPGMLATTEAWGTPSRLRGSPLSPRPPAPDGPPRFQHALLGSAIGVTVSVGMLYVLSDADLSDRTDRRRYGGDGELRAQGAALLLIVGSAPIGAVLGAGLVDDGLPGEALFAAGLGELVVGGMGALAGIGGAALVGGGPPGQRAGAGVGAGVGAAIGAALGATLSARDGRGALSFRRGTWSVGVPDATIWPSFRHDVPIAAHVPLVTVSLEQ</sequence>
<evidence type="ECO:0000256" key="2">
    <source>
        <dbReference type="SAM" id="Phobius"/>
    </source>
</evidence>